<feature type="region of interest" description="Disordered" evidence="1">
    <location>
        <begin position="152"/>
        <end position="181"/>
    </location>
</feature>
<dbReference type="KEGG" id="tut:107368847"/>
<dbReference type="InterPro" id="IPR006886">
    <property type="entry name" value="RNA_pol_III_Rpc5"/>
</dbReference>
<organism evidence="2 3">
    <name type="scientific">Tetranychus urticae</name>
    <name type="common">Two-spotted spider mite</name>
    <dbReference type="NCBI Taxonomy" id="32264"/>
    <lineage>
        <taxon>Eukaryota</taxon>
        <taxon>Metazoa</taxon>
        <taxon>Ecdysozoa</taxon>
        <taxon>Arthropoda</taxon>
        <taxon>Chelicerata</taxon>
        <taxon>Arachnida</taxon>
        <taxon>Acari</taxon>
        <taxon>Acariformes</taxon>
        <taxon>Trombidiformes</taxon>
        <taxon>Prostigmata</taxon>
        <taxon>Eleutherengona</taxon>
        <taxon>Raphignathae</taxon>
        <taxon>Tetranychoidea</taxon>
        <taxon>Tetranychidae</taxon>
        <taxon>Tetranychus</taxon>
    </lineage>
</organism>
<reference evidence="3" key="1">
    <citation type="submission" date="2011-08" db="EMBL/GenBank/DDBJ databases">
        <authorList>
            <person name="Rombauts S."/>
        </authorList>
    </citation>
    <scope>NUCLEOTIDE SEQUENCE</scope>
    <source>
        <strain evidence="3">London</strain>
    </source>
</reference>
<sequence>MESKNEKRKRPVKDRVIKEMDVYLCSNLYPKLHVFNFPPGFDPLATDKTNLLGVKVKLESKRFMMNVKIDDKSRNFDKDKSKDIAYITEQGDEPFFSNNYMDKLILKSNEAKPANLQYAVGVLKHDSDEIHLTPINSVIQFTPSFDYFDHKEKKDRKETPGSAKGGIDSSGEGEEKKEEHAKKVLLRFEKPDEEKAKKAREASFSFIKQKIANEPWTDINVSLRDSTTAMIEKQNLFFHQASDEFLNDFNGPDVLMAGDQEAQSSNMQENSISCIEEFLKPLTNTSNSSTSCLSSLTKQKNITLSNKIHRIMMSAKVVSFTDLKNLLSDVSDQALLIRNIQKYAVTVQGNWVIKSEFLYPQENGASTTSPLTGIPKELLCRARDFILWSFSQGNSVSRPEIIEKTKIPPEEILNILKETARFSGSDKRWYFMLPTDNDFIEKYPEVVHRENLFWEARIVQVSKAYSAQKIKPRKHRKSSSSTSSS</sequence>
<dbReference type="eggNOG" id="KOG2354">
    <property type="taxonomic scope" value="Eukaryota"/>
</dbReference>
<evidence type="ECO:0000313" key="3">
    <source>
        <dbReference type="Proteomes" id="UP000015104"/>
    </source>
</evidence>
<dbReference type="Proteomes" id="UP000015104">
    <property type="component" value="Unassembled WGS sequence"/>
</dbReference>
<proteinExistence type="predicted"/>
<accession>T1KZ57</accession>
<dbReference type="PANTHER" id="PTHR12069:SF0">
    <property type="entry name" value="DNA-DIRECTED RNA POLYMERASE III SUBUNIT RPC5"/>
    <property type="match status" value="1"/>
</dbReference>
<gene>
    <name evidence="2" type="primary">107368847</name>
</gene>
<protein>
    <recommendedName>
        <fullName evidence="4">DNA-directed RNA polymerase III subunit RPC5</fullName>
    </recommendedName>
</protein>
<dbReference type="AlphaFoldDB" id="T1KZ57"/>
<dbReference type="STRING" id="32264.T1KZ57"/>
<dbReference type="GO" id="GO:0005666">
    <property type="term" value="C:RNA polymerase III complex"/>
    <property type="evidence" value="ECO:0007669"/>
    <property type="project" value="TreeGrafter"/>
</dbReference>
<keyword evidence="3" id="KW-1185">Reference proteome</keyword>
<dbReference type="GO" id="GO:0042797">
    <property type="term" value="P:tRNA transcription by RNA polymerase III"/>
    <property type="evidence" value="ECO:0007669"/>
    <property type="project" value="TreeGrafter"/>
</dbReference>
<dbReference type="OMA" id="NEMDWAK"/>
<dbReference type="OrthoDB" id="340681at2759"/>
<evidence type="ECO:0000256" key="1">
    <source>
        <dbReference type="SAM" id="MobiDB-lite"/>
    </source>
</evidence>
<dbReference type="Pfam" id="PF04801">
    <property type="entry name" value="RPC5"/>
    <property type="match status" value="1"/>
</dbReference>
<dbReference type="HOGENOM" id="CLU_021012_2_0_1"/>
<reference evidence="2" key="2">
    <citation type="submission" date="2015-06" db="UniProtKB">
        <authorList>
            <consortium name="EnsemblMetazoa"/>
        </authorList>
    </citation>
    <scope>IDENTIFICATION</scope>
</reference>
<evidence type="ECO:0008006" key="4">
    <source>
        <dbReference type="Google" id="ProtNLM"/>
    </source>
</evidence>
<dbReference type="PANTHER" id="PTHR12069">
    <property type="entry name" value="DNA-DIRECTED RNA POLYMERASES III 80 KDA POLYPEPTIDE RNA POLYMERASE III SUBUNIT 5"/>
    <property type="match status" value="1"/>
</dbReference>
<dbReference type="EnsemblMetazoa" id="tetur28g00420.1">
    <property type="protein sequence ID" value="tetur28g00420.1"/>
    <property type="gene ID" value="tetur28g00420"/>
</dbReference>
<dbReference type="EMBL" id="CAEY01000736">
    <property type="status" value="NOT_ANNOTATED_CDS"/>
    <property type="molecule type" value="Genomic_DNA"/>
</dbReference>
<evidence type="ECO:0000313" key="2">
    <source>
        <dbReference type="EnsemblMetazoa" id="tetur28g00420.1"/>
    </source>
</evidence>
<name>T1KZ57_TETUR</name>